<name>A0A2P7S8T7_9HYPH</name>
<evidence type="ECO:0000259" key="2">
    <source>
        <dbReference type="Pfam" id="PF00857"/>
    </source>
</evidence>
<dbReference type="PANTHER" id="PTHR43540">
    <property type="entry name" value="PEROXYUREIDOACRYLATE/UREIDOACRYLATE AMIDOHYDROLASE-RELATED"/>
    <property type="match status" value="1"/>
</dbReference>
<sequence length="219" mass="24069">MIKAKPFDFPYDGNLDPAATALIVIDMQHDFLSVDGYFAKQGYDPSPLRAILPTVSKLISACRAAGIRVIHTRQGYRADLADMTPYERWRRKRSGMDGTDVLVRGSPGFEIVPEIDVRSEDIIVDKTCNGAFTYTDLEHILHAQDVTHLLFAGCTTDVCVHTTLREACDRNFQCLTIADACASGDQYAHEAALHMVTVENGIFGTLSDSSAVLKALSEL</sequence>
<dbReference type="PANTHER" id="PTHR43540:SF9">
    <property type="entry name" value="FAMILY HYDROLASE, PUTATIVE (AFU_ORTHOLOGUE AFUA_2G08700)-RELATED"/>
    <property type="match status" value="1"/>
</dbReference>
<dbReference type="InterPro" id="IPR000868">
    <property type="entry name" value="Isochorismatase-like_dom"/>
</dbReference>
<dbReference type="CDD" id="cd00431">
    <property type="entry name" value="cysteine_hydrolases"/>
    <property type="match status" value="1"/>
</dbReference>
<organism evidence="3 4">
    <name type="scientific">Pseudaminobacter soli</name>
    <name type="common">ex Li et al. 2025</name>
    <dbReference type="NCBI Taxonomy" id="1295366"/>
    <lineage>
        <taxon>Bacteria</taxon>
        <taxon>Pseudomonadati</taxon>
        <taxon>Pseudomonadota</taxon>
        <taxon>Alphaproteobacteria</taxon>
        <taxon>Hyphomicrobiales</taxon>
        <taxon>Phyllobacteriaceae</taxon>
        <taxon>Pseudaminobacter</taxon>
    </lineage>
</organism>
<dbReference type="RefSeq" id="WP_106725375.1">
    <property type="nucleotide sequence ID" value="NZ_PXYL01000009.1"/>
</dbReference>
<dbReference type="EMBL" id="PXYL01000009">
    <property type="protein sequence ID" value="PSJ58841.1"/>
    <property type="molecule type" value="Genomic_DNA"/>
</dbReference>
<reference evidence="3 4" key="1">
    <citation type="submission" date="2018-03" db="EMBL/GenBank/DDBJ databases">
        <title>The draft genome of Mesorhizobium soli JCM 19897.</title>
        <authorList>
            <person name="Li L."/>
            <person name="Liu L."/>
            <person name="Liang L."/>
            <person name="Wang T."/>
            <person name="Zhang X."/>
        </authorList>
    </citation>
    <scope>NUCLEOTIDE SEQUENCE [LARGE SCALE GENOMIC DNA]</scope>
    <source>
        <strain evidence="3 4">JCM 19897</strain>
    </source>
</reference>
<proteinExistence type="predicted"/>
<dbReference type="Gene3D" id="3.40.50.850">
    <property type="entry name" value="Isochorismatase-like"/>
    <property type="match status" value="1"/>
</dbReference>
<gene>
    <name evidence="3" type="ORF">C7I85_17905</name>
</gene>
<dbReference type="SUPFAM" id="SSF52499">
    <property type="entry name" value="Isochorismatase-like hydrolases"/>
    <property type="match status" value="1"/>
</dbReference>
<keyword evidence="4" id="KW-1185">Reference proteome</keyword>
<dbReference type="GO" id="GO:0016787">
    <property type="term" value="F:hydrolase activity"/>
    <property type="evidence" value="ECO:0007669"/>
    <property type="project" value="UniProtKB-KW"/>
</dbReference>
<dbReference type="OrthoDB" id="9807387at2"/>
<dbReference type="AlphaFoldDB" id="A0A2P7S8T7"/>
<evidence type="ECO:0000313" key="3">
    <source>
        <dbReference type="EMBL" id="PSJ58841.1"/>
    </source>
</evidence>
<protein>
    <submittedName>
        <fullName evidence="3">Cysteine hydrolase</fullName>
    </submittedName>
</protein>
<evidence type="ECO:0000313" key="4">
    <source>
        <dbReference type="Proteomes" id="UP000240653"/>
    </source>
</evidence>
<dbReference type="Proteomes" id="UP000240653">
    <property type="component" value="Unassembled WGS sequence"/>
</dbReference>
<dbReference type="InterPro" id="IPR050272">
    <property type="entry name" value="Isochorismatase-like_hydrls"/>
</dbReference>
<accession>A0A2P7S8T7</accession>
<evidence type="ECO:0000256" key="1">
    <source>
        <dbReference type="ARBA" id="ARBA00022801"/>
    </source>
</evidence>
<dbReference type="InterPro" id="IPR036380">
    <property type="entry name" value="Isochorismatase-like_sf"/>
</dbReference>
<dbReference type="Pfam" id="PF00857">
    <property type="entry name" value="Isochorismatase"/>
    <property type="match status" value="1"/>
</dbReference>
<keyword evidence="1 3" id="KW-0378">Hydrolase</keyword>
<comment type="caution">
    <text evidence="3">The sequence shown here is derived from an EMBL/GenBank/DDBJ whole genome shotgun (WGS) entry which is preliminary data.</text>
</comment>
<feature type="domain" description="Isochorismatase-like" evidence="2">
    <location>
        <begin position="20"/>
        <end position="197"/>
    </location>
</feature>